<dbReference type="InterPro" id="IPR001001">
    <property type="entry name" value="DNA_polIII_beta"/>
</dbReference>
<protein>
    <submittedName>
        <fullName evidence="12">DNA polymerase III subunit beta</fullName>
    </submittedName>
</protein>
<dbReference type="InterPro" id="IPR046938">
    <property type="entry name" value="DNA_clamp_sf"/>
</dbReference>
<accession>A0A8J3KS75</accession>
<proteinExistence type="inferred from homology"/>
<evidence type="ECO:0000256" key="7">
    <source>
        <dbReference type="ARBA" id="ARBA00022932"/>
    </source>
</evidence>
<dbReference type="Gene3D" id="3.10.150.10">
    <property type="entry name" value="DNA Polymerase III, subunit A, domain 2"/>
    <property type="match status" value="3"/>
</dbReference>
<dbReference type="GO" id="GO:0005737">
    <property type="term" value="C:cytoplasm"/>
    <property type="evidence" value="ECO:0007669"/>
    <property type="project" value="UniProtKB-SubCell"/>
</dbReference>
<evidence type="ECO:0000256" key="4">
    <source>
        <dbReference type="ARBA" id="ARBA00022679"/>
    </source>
</evidence>
<keyword evidence="3" id="KW-0963">Cytoplasm</keyword>
<evidence type="ECO:0000313" key="12">
    <source>
        <dbReference type="EMBL" id="GIG02211.1"/>
    </source>
</evidence>
<gene>
    <name evidence="12" type="primary">dnaN_2</name>
    <name evidence="12" type="ORF">Cci01nite_73040</name>
</gene>
<feature type="domain" description="DNA polymerase III beta sliding clamp central" evidence="10">
    <location>
        <begin position="141"/>
        <end position="244"/>
    </location>
</feature>
<evidence type="ECO:0000259" key="10">
    <source>
        <dbReference type="Pfam" id="PF02767"/>
    </source>
</evidence>
<dbReference type="GO" id="GO:0008408">
    <property type="term" value="F:3'-5' exonuclease activity"/>
    <property type="evidence" value="ECO:0007669"/>
    <property type="project" value="InterPro"/>
</dbReference>
<name>A0A8J3KS75_9ACTN</name>
<evidence type="ECO:0000259" key="9">
    <source>
        <dbReference type="Pfam" id="PF00712"/>
    </source>
</evidence>
<comment type="similarity">
    <text evidence="2">Belongs to the beta sliding clamp family.</text>
</comment>
<dbReference type="GO" id="GO:0009360">
    <property type="term" value="C:DNA polymerase III complex"/>
    <property type="evidence" value="ECO:0007669"/>
    <property type="project" value="InterPro"/>
</dbReference>
<dbReference type="SMART" id="SM00480">
    <property type="entry name" value="POL3Bc"/>
    <property type="match status" value="1"/>
</dbReference>
<keyword evidence="6" id="KW-0235">DNA replication</keyword>
<dbReference type="InterPro" id="IPR022635">
    <property type="entry name" value="DNA_polIII_beta_C"/>
</dbReference>
<keyword evidence="13" id="KW-1185">Reference proteome</keyword>
<evidence type="ECO:0000256" key="3">
    <source>
        <dbReference type="ARBA" id="ARBA00022490"/>
    </source>
</evidence>
<dbReference type="GO" id="GO:0003887">
    <property type="term" value="F:DNA-directed DNA polymerase activity"/>
    <property type="evidence" value="ECO:0007669"/>
    <property type="project" value="UniProtKB-KW"/>
</dbReference>
<dbReference type="PANTHER" id="PTHR30478:SF0">
    <property type="entry name" value="BETA SLIDING CLAMP"/>
    <property type="match status" value="1"/>
</dbReference>
<organism evidence="12 13">
    <name type="scientific">Catellatospora citrea</name>
    <dbReference type="NCBI Taxonomy" id="53366"/>
    <lineage>
        <taxon>Bacteria</taxon>
        <taxon>Bacillati</taxon>
        <taxon>Actinomycetota</taxon>
        <taxon>Actinomycetes</taxon>
        <taxon>Micromonosporales</taxon>
        <taxon>Micromonosporaceae</taxon>
        <taxon>Catellatospora</taxon>
    </lineage>
</organism>
<dbReference type="Pfam" id="PF02768">
    <property type="entry name" value="DNA_pol3_beta_3"/>
    <property type="match status" value="1"/>
</dbReference>
<reference evidence="12 13" key="1">
    <citation type="submission" date="2021-01" db="EMBL/GenBank/DDBJ databases">
        <title>Whole genome shotgun sequence of Catellatospora citrea NBRC 14495.</title>
        <authorList>
            <person name="Komaki H."/>
            <person name="Tamura T."/>
        </authorList>
    </citation>
    <scope>NUCLEOTIDE SEQUENCE [LARGE SCALE GENOMIC DNA]</scope>
    <source>
        <strain evidence="12 13">NBRC 14495</strain>
    </source>
</reference>
<keyword evidence="4" id="KW-0808">Transferase</keyword>
<comment type="subcellular location">
    <subcellularLocation>
        <location evidence="1">Cytoplasm</location>
    </subcellularLocation>
</comment>
<feature type="domain" description="DNA polymerase III beta sliding clamp C-terminal" evidence="11">
    <location>
        <begin position="250"/>
        <end position="354"/>
    </location>
</feature>
<evidence type="ECO:0000313" key="13">
    <source>
        <dbReference type="Proteomes" id="UP000659904"/>
    </source>
</evidence>
<dbReference type="SUPFAM" id="SSF55979">
    <property type="entry name" value="DNA clamp"/>
    <property type="match status" value="3"/>
</dbReference>
<dbReference type="Pfam" id="PF00712">
    <property type="entry name" value="DNA_pol3_beta"/>
    <property type="match status" value="1"/>
</dbReference>
<keyword evidence="7" id="KW-0239">DNA-directed DNA polymerase</keyword>
<evidence type="ECO:0000256" key="5">
    <source>
        <dbReference type="ARBA" id="ARBA00022695"/>
    </source>
</evidence>
<keyword evidence="8" id="KW-0238">DNA-binding</keyword>
<evidence type="ECO:0000256" key="8">
    <source>
        <dbReference type="ARBA" id="ARBA00023125"/>
    </source>
</evidence>
<evidence type="ECO:0000256" key="1">
    <source>
        <dbReference type="ARBA" id="ARBA00004496"/>
    </source>
</evidence>
<evidence type="ECO:0000256" key="6">
    <source>
        <dbReference type="ARBA" id="ARBA00022705"/>
    </source>
</evidence>
<dbReference type="CDD" id="cd00140">
    <property type="entry name" value="beta_clamp"/>
    <property type="match status" value="1"/>
</dbReference>
<dbReference type="Proteomes" id="UP000659904">
    <property type="component" value="Unassembled WGS sequence"/>
</dbReference>
<evidence type="ECO:0000256" key="2">
    <source>
        <dbReference type="ARBA" id="ARBA00010752"/>
    </source>
</evidence>
<dbReference type="AlphaFoldDB" id="A0A8J3KS75"/>
<dbReference type="Pfam" id="PF02767">
    <property type="entry name" value="DNA_pol3_beta_2"/>
    <property type="match status" value="1"/>
</dbReference>
<dbReference type="PANTHER" id="PTHR30478">
    <property type="entry name" value="DNA POLYMERASE III SUBUNIT BETA"/>
    <property type="match status" value="1"/>
</dbReference>
<comment type="caution">
    <text evidence="12">The sequence shown here is derived from an EMBL/GenBank/DDBJ whole genome shotgun (WGS) entry which is preliminary data.</text>
</comment>
<dbReference type="InterPro" id="IPR022637">
    <property type="entry name" value="DNA_polIII_beta_cen"/>
</dbReference>
<dbReference type="EMBL" id="BONH01000049">
    <property type="protein sequence ID" value="GIG02211.1"/>
    <property type="molecule type" value="Genomic_DNA"/>
</dbReference>
<sequence>MRAMSLDVTVGTGPLAEAAAQLLRLLPVRAHQPALAGVLLRADAEGLELAASDGEAWARVRVNATAHTDGEAAVSRRALADTLATLDAPQLRLCTEGARLAVRTDRARFALPRLDLDSFPRPPQAPAAVGVLAGADWRAAAAVAGAASREDALPLFTAVRMRSAGAVVSMLATDRFRLAAARPAWSPEPGAELDVLVPAALVAELGRQAGRSAEVRLHAEEGRFALSWLGWTVGTTSLAVAFPDRQLDQLLTAQAEATVRVDADELAAAVGRAAHYAGPRGAVTLELGDGELCVRGSDPLSGESSETLKADLLGDRLTRQYQARYLLDALRPFAGRQARLEIQSALRPTAFTAASPEPGVDLRYLVVPLRPADTTHHA</sequence>
<keyword evidence="5" id="KW-0548">Nucleotidyltransferase</keyword>
<dbReference type="GO" id="GO:0003677">
    <property type="term" value="F:DNA binding"/>
    <property type="evidence" value="ECO:0007669"/>
    <property type="project" value="UniProtKB-KW"/>
</dbReference>
<evidence type="ECO:0000259" key="11">
    <source>
        <dbReference type="Pfam" id="PF02768"/>
    </source>
</evidence>
<dbReference type="GO" id="GO:0006271">
    <property type="term" value="P:DNA strand elongation involved in DNA replication"/>
    <property type="evidence" value="ECO:0007669"/>
    <property type="project" value="TreeGrafter"/>
</dbReference>
<dbReference type="InterPro" id="IPR022634">
    <property type="entry name" value="DNA_polIII_beta_N"/>
</dbReference>
<feature type="domain" description="DNA polymerase III beta sliding clamp N-terminal" evidence="9">
    <location>
        <begin position="9"/>
        <end position="121"/>
    </location>
</feature>